<feature type="transmembrane region" description="Helical" evidence="1">
    <location>
        <begin position="25"/>
        <end position="45"/>
    </location>
</feature>
<evidence type="ECO:0000313" key="3">
    <source>
        <dbReference type="Proteomes" id="UP000287609"/>
    </source>
</evidence>
<feature type="transmembrane region" description="Helical" evidence="1">
    <location>
        <begin position="233"/>
        <end position="260"/>
    </location>
</feature>
<comment type="caution">
    <text evidence="2">The sequence shown here is derived from an EMBL/GenBank/DDBJ whole genome shotgun (WGS) entry which is preliminary data.</text>
</comment>
<sequence length="261" mass="27460">MASTEPEQAAGSPITVTGPADRKPYIWLIAAQAVAYAILVLISLIPMGSGAQMNSVAVTFVSTAVVALVVIEAFTSPLRVNASGRAIAAIAALFALVFATSPIIGDVIALHGAAQHNHIFTERPCTWVAGVASVLVAVIVIDFIRQMMREQRTELIEHIGADVALSASCVLSTGWCFLPYVLQNFGIAQDDGSTALHISVLLLAIICVGVIIALAAATYIWHHDVHIAKHFHLPWLGMAMLPVMLTGAVVGLGAVVITIWG</sequence>
<protein>
    <submittedName>
        <fullName evidence="2">Uncharacterized protein</fullName>
    </submittedName>
</protein>
<accession>A0A430FRI4</accession>
<feature type="transmembrane region" description="Helical" evidence="1">
    <location>
        <begin position="51"/>
        <end position="74"/>
    </location>
</feature>
<proteinExistence type="predicted"/>
<keyword evidence="3" id="KW-1185">Reference proteome</keyword>
<keyword evidence="1" id="KW-0472">Membrane</keyword>
<evidence type="ECO:0000256" key="1">
    <source>
        <dbReference type="SAM" id="Phobius"/>
    </source>
</evidence>
<keyword evidence="1" id="KW-1133">Transmembrane helix</keyword>
<feature type="transmembrane region" description="Helical" evidence="1">
    <location>
        <begin position="86"/>
        <end position="114"/>
    </location>
</feature>
<dbReference type="OrthoDB" id="3238956at2"/>
<evidence type="ECO:0000313" key="2">
    <source>
        <dbReference type="EMBL" id="RSX55478.1"/>
    </source>
</evidence>
<dbReference type="RefSeq" id="WP_125962711.1">
    <property type="nucleotide sequence ID" value="NZ_QXGM01000001.1"/>
</dbReference>
<reference evidence="2 3" key="1">
    <citation type="submission" date="2018-09" db="EMBL/GenBank/DDBJ databases">
        <title>Characterization of the phylogenetic diversity of five novel species belonging to the genus Bifidobacterium.</title>
        <authorList>
            <person name="Lugli G.A."/>
            <person name="Duranti S."/>
            <person name="Milani C."/>
        </authorList>
    </citation>
    <scope>NUCLEOTIDE SEQUENCE [LARGE SCALE GENOMIC DNA]</scope>
    <source>
        <strain evidence="2 3">2036B</strain>
    </source>
</reference>
<gene>
    <name evidence="2" type="ORF">D2E26_0041</name>
</gene>
<feature type="transmembrane region" description="Helical" evidence="1">
    <location>
        <begin position="126"/>
        <end position="144"/>
    </location>
</feature>
<dbReference type="Proteomes" id="UP000287609">
    <property type="component" value="Unassembled WGS sequence"/>
</dbReference>
<dbReference type="AlphaFoldDB" id="A0A430FRI4"/>
<dbReference type="EMBL" id="QXGM01000001">
    <property type="protein sequence ID" value="RSX55478.1"/>
    <property type="molecule type" value="Genomic_DNA"/>
</dbReference>
<name>A0A430FRI4_9BIFI</name>
<organism evidence="2 3">
    <name type="scientific">Bifidobacterium dolichotidis</name>
    <dbReference type="NCBI Taxonomy" id="2306976"/>
    <lineage>
        <taxon>Bacteria</taxon>
        <taxon>Bacillati</taxon>
        <taxon>Actinomycetota</taxon>
        <taxon>Actinomycetes</taxon>
        <taxon>Bifidobacteriales</taxon>
        <taxon>Bifidobacteriaceae</taxon>
        <taxon>Bifidobacterium</taxon>
    </lineage>
</organism>
<keyword evidence="1" id="KW-0812">Transmembrane</keyword>
<feature type="transmembrane region" description="Helical" evidence="1">
    <location>
        <begin position="194"/>
        <end position="221"/>
    </location>
</feature>